<dbReference type="GO" id="GO:0003677">
    <property type="term" value="F:DNA binding"/>
    <property type="evidence" value="ECO:0007669"/>
    <property type="project" value="InterPro"/>
</dbReference>
<dbReference type="InterPro" id="IPR001387">
    <property type="entry name" value="Cro/C1-type_HTH"/>
</dbReference>
<dbReference type="Gene3D" id="1.10.260.40">
    <property type="entry name" value="lambda repressor-like DNA-binding domains"/>
    <property type="match status" value="1"/>
</dbReference>
<dbReference type="EMBL" id="PEKP01000012">
    <property type="protein sequence ID" value="PIK26808.1"/>
    <property type="molecule type" value="Genomic_DNA"/>
</dbReference>
<sequence length="92" mass="10643">MLDRKSLFKIRKLYRLTQEDVAKITRTSLATVSRIESGEQELSEGFSECILNDLKLTETTIKSLLEFYDRTERKEDVAEIKTDDLALKTAQN</sequence>
<protein>
    <submittedName>
        <fullName evidence="2">Transcriptional regulator</fullName>
    </submittedName>
</protein>
<dbReference type="Proteomes" id="UP000230768">
    <property type="component" value="Unassembled WGS sequence"/>
</dbReference>
<dbReference type="PROSITE" id="PS50943">
    <property type="entry name" value="HTH_CROC1"/>
    <property type="match status" value="1"/>
</dbReference>
<evidence type="ECO:0000313" key="2">
    <source>
        <dbReference type="EMBL" id="PIK26808.1"/>
    </source>
</evidence>
<accession>A0A2G8ITH1</accession>
<feature type="domain" description="HTH cro/C1-type" evidence="1">
    <location>
        <begin position="9"/>
        <end position="43"/>
    </location>
</feature>
<organism evidence="2 3">
    <name type="scientific">Bacillus pumilus</name>
    <name type="common">Bacillus mesentericus</name>
    <dbReference type="NCBI Taxonomy" id="1408"/>
    <lineage>
        <taxon>Bacteria</taxon>
        <taxon>Bacillati</taxon>
        <taxon>Bacillota</taxon>
        <taxon>Bacilli</taxon>
        <taxon>Bacillales</taxon>
        <taxon>Bacillaceae</taxon>
        <taxon>Bacillus</taxon>
    </lineage>
</organism>
<gene>
    <name evidence="2" type="ORF">CTV99_10650</name>
</gene>
<proteinExistence type="predicted"/>
<dbReference type="SUPFAM" id="SSF47413">
    <property type="entry name" value="lambda repressor-like DNA-binding domains"/>
    <property type="match status" value="1"/>
</dbReference>
<evidence type="ECO:0000259" key="1">
    <source>
        <dbReference type="PROSITE" id="PS50943"/>
    </source>
</evidence>
<comment type="caution">
    <text evidence="2">The sequence shown here is derived from an EMBL/GenBank/DDBJ whole genome shotgun (WGS) entry which is preliminary data.</text>
</comment>
<dbReference type="InterPro" id="IPR010982">
    <property type="entry name" value="Lambda_DNA-bd_dom_sf"/>
</dbReference>
<evidence type="ECO:0000313" key="3">
    <source>
        <dbReference type="Proteomes" id="UP000230768"/>
    </source>
</evidence>
<dbReference type="RefSeq" id="WP_099727553.1">
    <property type="nucleotide sequence ID" value="NZ_JBLUWR010000015.1"/>
</dbReference>
<name>A0A2G8ITH1_BACPU</name>
<dbReference type="AlphaFoldDB" id="A0A2G8ITH1"/>
<dbReference type="CDD" id="cd00093">
    <property type="entry name" value="HTH_XRE"/>
    <property type="match status" value="1"/>
</dbReference>
<dbReference type="Pfam" id="PF01381">
    <property type="entry name" value="HTH_3"/>
    <property type="match status" value="1"/>
</dbReference>
<reference evidence="2 3" key="1">
    <citation type="submission" date="2017-11" db="EMBL/GenBank/DDBJ databases">
        <title>Draft genome sequence of Bacillus pumilus 51_5il from lake Gorkoye (Russia: Novosibirsk region).</title>
        <authorList>
            <person name="Shipova A.A."/>
            <person name="Rozanov A.S."/>
            <person name="Bryanskaya A.V."/>
            <person name="Peltek S.E."/>
        </authorList>
    </citation>
    <scope>NUCLEOTIDE SEQUENCE [LARGE SCALE GENOMIC DNA]</scope>
    <source>
        <strain evidence="2 3">51_5il</strain>
    </source>
</reference>